<dbReference type="PROSITE" id="PS00360">
    <property type="entry name" value="RIBOSOMAL_S9"/>
    <property type="match status" value="1"/>
</dbReference>
<dbReference type="InterPro" id="IPR000754">
    <property type="entry name" value="Ribosomal_uS9"/>
</dbReference>
<dbReference type="GO" id="GO:0003723">
    <property type="term" value="F:RNA binding"/>
    <property type="evidence" value="ECO:0007669"/>
    <property type="project" value="TreeGrafter"/>
</dbReference>
<proteinExistence type="inferred from homology"/>
<dbReference type="Gene3D" id="3.30.230.10">
    <property type="match status" value="1"/>
</dbReference>
<keyword evidence="9" id="KW-1185">Reference proteome</keyword>
<comment type="similarity">
    <text evidence="1 5 6">Belongs to the universal ribosomal protein uS9 family.</text>
</comment>
<evidence type="ECO:0000256" key="2">
    <source>
        <dbReference type="ARBA" id="ARBA00022980"/>
    </source>
</evidence>
<keyword evidence="3 5" id="KW-0687">Ribonucleoprotein</keyword>
<dbReference type="EMBL" id="JAENIK010000009">
    <property type="protein sequence ID" value="MBK1815546.1"/>
    <property type="molecule type" value="Genomic_DNA"/>
</dbReference>
<dbReference type="PANTHER" id="PTHR21569:SF1">
    <property type="entry name" value="SMALL RIBOSOMAL SUBUNIT PROTEIN US9M"/>
    <property type="match status" value="1"/>
</dbReference>
<reference evidence="8" key="1">
    <citation type="submission" date="2021-01" db="EMBL/GenBank/DDBJ databases">
        <title>Modified the classification status of verrucomicrobia.</title>
        <authorList>
            <person name="Feng X."/>
        </authorList>
    </citation>
    <scope>NUCLEOTIDE SEQUENCE</scope>
    <source>
        <strain evidence="8">JCM 18052</strain>
    </source>
</reference>
<dbReference type="FunFam" id="3.30.230.10:FF:000001">
    <property type="entry name" value="30S ribosomal protein S9"/>
    <property type="match status" value="1"/>
</dbReference>
<dbReference type="Proteomes" id="UP000600139">
    <property type="component" value="Unassembled WGS sequence"/>
</dbReference>
<evidence type="ECO:0000313" key="8">
    <source>
        <dbReference type="EMBL" id="MBK1815546.1"/>
    </source>
</evidence>
<evidence type="ECO:0000313" key="9">
    <source>
        <dbReference type="Proteomes" id="UP000600139"/>
    </source>
</evidence>
<evidence type="ECO:0000256" key="6">
    <source>
        <dbReference type="RuleBase" id="RU003815"/>
    </source>
</evidence>
<evidence type="ECO:0000256" key="1">
    <source>
        <dbReference type="ARBA" id="ARBA00005251"/>
    </source>
</evidence>
<feature type="region of interest" description="Disordered" evidence="7">
    <location>
        <begin position="109"/>
        <end position="131"/>
    </location>
</feature>
<dbReference type="AlphaFoldDB" id="A0A934R231"/>
<name>A0A934R231_9BACT</name>
<dbReference type="Pfam" id="PF00380">
    <property type="entry name" value="Ribosomal_S9"/>
    <property type="match status" value="1"/>
</dbReference>
<dbReference type="InterPro" id="IPR014721">
    <property type="entry name" value="Ribsml_uS5_D2-typ_fold_subgr"/>
</dbReference>
<dbReference type="NCBIfam" id="NF001099">
    <property type="entry name" value="PRK00132.1"/>
    <property type="match status" value="1"/>
</dbReference>
<protein>
    <recommendedName>
        <fullName evidence="4 5">Small ribosomal subunit protein uS9</fullName>
    </recommendedName>
</protein>
<evidence type="ECO:0000256" key="7">
    <source>
        <dbReference type="SAM" id="MobiDB-lite"/>
    </source>
</evidence>
<dbReference type="InterPro" id="IPR020568">
    <property type="entry name" value="Ribosomal_Su5_D2-typ_SF"/>
</dbReference>
<accession>A0A934R231</accession>
<dbReference type="SUPFAM" id="SSF54211">
    <property type="entry name" value="Ribosomal protein S5 domain 2-like"/>
    <property type="match status" value="1"/>
</dbReference>
<dbReference type="RefSeq" id="WP_200350510.1">
    <property type="nucleotide sequence ID" value="NZ_BAABHZ010000008.1"/>
</dbReference>
<dbReference type="GO" id="GO:0015935">
    <property type="term" value="C:small ribosomal subunit"/>
    <property type="evidence" value="ECO:0007669"/>
    <property type="project" value="UniProtKB-ARBA"/>
</dbReference>
<organism evidence="8 9">
    <name type="scientific">Luteolibacter yonseiensis</name>
    <dbReference type="NCBI Taxonomy" id="1144680"/>
    <lineage>
        <taxon>Bacteria</taxon>
        <taxon>Pseudomonadati</taxon>
        <taxon>Verrucomicrobiota</taxon>
        <taxon>Verrucomicrobiia</taxon>
        <taxon>Verrucomicrobiales</taxon>
        <taxon>Verrucomicrobiaceae</taxon>
        <taxon>Luteolibacter</taxon>
    </lineage>
</organism>
<dbReference type="GO" id="GO:0003735">
    <property type="term" value="F:structural constituent of ribosome"/>
    <property type="evidence" value="ECO:0007669"/>
    <property type="project" value="InterPro"/>
</dbReference>
<comment type="caution">
    <text evidence="8">The sequence shown here is derived from an EMBL/GenBank/DDBJ whole genome shotgun (WGS) entry which is preliminary data.</text>
</comment>
<dbReference type="PANTHER" id="PTHR21569">
    <property type="entry name" value="RIBOSOMAL PROTEIN S9"/>
    <property type="match status" value="1"/>
</dbReference>
<sequence>MSATTTQSATGRRKTAVARVWMTEGSGQITINSRSFEEYLPTIELQNAVLAPFLAVSLSNKFDLNVVVKGGGKQAQAIAIRHAVSRSLTLVDAEHRKTIKPLGFLTRDPRMKERKKPGQPGARARFQFSKR</sequence>
<evidence type="ECO:0000256" key="3">
    <source>
        <dbReference type="ARBA" id="ARBA00023274"/>
    </source>
</evidence>
<evidence type="ECO:0000256" key="4">
    <source>
        <dbReference type="ARBA" id="ARBA00035259"/>
    </source>
</evidence>
<keyword evidence="2 5" id="KW-0689">Ribosomal protein</keyword>
<evidence type="ECO:0000256" key="5">
    <source>
        <dbReference type="HAMAP-Rule" id="MF_00532"/>
    </source>
</evidence>
<dbReference type="InterPro" id="IPR020574">
    <property type="entry name" value="Ribosomal_uS9_CS"/>
</dbReference>
<dbReference type="GO" id="GO:0006412">
    <property type="term" value="P:translation"/>
    <property type="evidence" value="ECO:0007669"/>
    <property type="project" value="UniProtKB-UniRule"/>
</dbReference>
<dbReference type="InterPro" id="IPR023035">
    <property type="entry name" value="Ribosomal_uS9_bac/plastid"/>
</dbReference>
<gene>
    <name evidence="5 8" type="primary">rpsI</name>
    <name evidence="8" type="ORF">JIN84_07965</name>
</gene>
<dbReference type="HAMAP" id="MF_00532_B">
    <property type="entry name" value="Ribosomal_uS9_B"/>
    <property type="match status" value="1"/>
</dbReference>
<dbReference type="GO" id="GO:0005737">
    <property type="term" value="C:cytoplasm"/>
    <property type="evidence" value="ECO:0007669"/>
    <property type="project" value="UniProtKB-ARBA"/>
</dbReference>